<dbReference type="SUPFAM" id="SSF52540">
    <property type="entry name" value="P-loop containing nucleoside triphosphate hydrolases"/>
    <property type="match status" value="1"/>
</dbReference>
<dbReference type="RefSeq" id="WP_179900144.1">
    <property type="nucleotide sequence ID" value="NZ_JACBXV010000040.1"/>
</dbReference>
<dbReference type="CDD" id="cd00267">
    <property type="entry name" value="ABC_ATPase"/>
    <property type="match status" value="1"/>
</dbReference>
<name>A0A853EL61_9ACTO</name>
<dbReference type="Gene3D" id="3.40.50.300">
    <property type="entry name" value="P-loop containing nucleotide triphosphate hydrolases"/>
    <property type="match status" value="1"/>
</dbReference>
<evidence type="ECO:0008006" key="3">
    <source>
        <dbReference type="Google" id="ProtNLM"/>
    </source>
</evidence>
<dbReference type="Proteomes" id="UP000572528">
    <property type="component" value="Unassembled WGS sequence"/>
</dbReference>
<dbReference type="InterPro" id="IPR027417">
    <property type="entry name" value="P-loop_NTPase"/>
</dbReference>
<organism evidence="1 2">
    <name type="scientific">Actinomyces bowdenii</name>
    <dbReference type="NCBI Taxonomy" id="131109"/>
    <lineage>
        <taxon>Bacteria</taxon>
        <taxon>Bacillati</taxon>
        <taxon>Actinomycetota</taxon>
        <taxon>Actinomycetes</taxon>
        <taxon>Actinomycetales</taxon>
        <taxon>Actinomycetaceae</taxon>
        <taxon>Actinomyces</taxon>
    </lineage>
</organism>
<proteinExistence type="predicted"/>
<reference evidence="1 2" key="1">
    <citation type="submission" date="2020-07" db="EMBL/GenBank/DDBJ databases">
        <title>MOT database genomes.</title>
        <authorList>
            <person name="Joseph S."/>
            <person name="Aduse-Opoku J."/>
            <person name="Hashim A."/>
            <person name="Wade W."/>
            <person name="Curtis M."/>
        </authorList>
    </citation>
    <scope>NUCLEOTIDE SEQUENCE [LARGE SCALE GENOMIC DNA]</scope>
    <source>
        <strain evidence="1 2">WMus004</strain>
    </source>
</reference>
<gene>
    <name evidence="1" type="ORF">HZZ05_04690</name>
</gene>
<sequence>MSWEATALEGAGPEQVTRLRRGFLRCLDQDSPVIDGLSASEAITVGAGPLLRSEPTSALDEATTHRVIAHLRELVDSGVGILTATHDPLLIEAADTVMPLH</sequence>
<protein>
    <recommendedName>
        <fullName evidence="3">ABC transporter ATP-binding protein</fullName>
    </recommendedName>
</protein>
<evidence type="ECO:0000313" key="2">
    <source>
        <dbReference type="Proteomes" id="UP000572528"/>
    </source>
</evidence>
<evidence type="ECO:0000313" key="1">
    <source>
        <dbReference type="EMBL" id="NYS68821.1"/>
    </source>
</evidence>
<dbReference type="EMBL" id="JACBXV010000040">
    <property type="protein sequence ID" value="NYS68821.1"/>
    <property type="molecule type" value="Genomic_DNA"/>
</dbReference>
<dbReference type="AlphaFoldDB" id="A0A853EL61"/>
<comment type="caution">
    <text evidence="1">The sequence shown here is derived from an EMBL/GenBank/DDBJ whole genome shotgun (WGS) entry which is preliminary data.</text>
</comment>
<accession>A0A853EL61</accession>